<organism evidence="3 4">
    <name type="scientific">Candidatus Uhrbacteria bacterium GW2011_GWC1_41_20</name>
    <dbReference type="NCBI Taxonomy" id="1618983"/>
    <lineage>
        <taxon>Bacteria</taxon>
        <taxon>Candidatus Uhriibacteriota</taxon>
    </lineage>
</organism>
<name>A0A0G0YD90_9BACT</name>
<accession>A0A0G0YD90</accession>
<sequence length="287" mass="33605">MSQIDLSIIVVTYKEGLDILKDCFDSVLKSENVNFELIISDNGASDATRGLLGSYDNSTYLRNKNNLGFSAAVNRGISIARGRYILLLNPDTRFSSDVLAKMITHLDDDATVGIASCVIEYPDKSLQASIRRFPQLTDQLFVMFKIPHFIKQNKIIDRYMMRDTDPHRTQDVNSIMGAFMFIRREVIEQIGYLDERYFIWFEEVDYCKMVHDKGWKIRHYADVQVMHYKGHMFDKIGTVQKQKWIRQSMRKYMRKHEGQFAWFVLWFLSPLFIALGYLAAFIKKDEK</sequence>
<evidence type="ECO:0000256" key="1">
    <source>
        <dbReference type="SAM" id="Phobius"/>
    </source>
</evidence>
<dbReference type="SUPFAM" id="SSF53448">
    <property type="entry name" value="Nucleotide-diphospho-sugar transferases"/>
    <property type="match status" value="1"/>
</dbReference>
<dbReference type="GO" id="GO:0016740">
    <property type="term" value="F:transferase activity"/>
    <property type="evidence" value="ECO:0007669"/>
    <property type="project" value="UniProtKB-KW"/>
</dbReference>
<dbReference type="AlphaFoldDB" id="A0A0G0YD90"/>
<gene>
    <name evidence="3" type="ORF">UU50_C0019G0020</name>
</gene>
<evidence type="ECO:0000259" key="2">
    <source>
        <dbReference type="Pfam" id="PF00535"/>
    </source>
</evidence>
<comment type="caution">
    <text evidence="3">The sequence shown here is derived from an EMBL/GenBank/DDBJ whole genome shotgun (WGS) entry which is preliminary data.</text>
</comment>
<keyword evidence="1" id="KW-0472">Membrane</keyword>
<evidence type="ECO:0000313" key="4">
    <source>
        <dbReference type="Proteomes" id="UP000033930"/>
    </source>
</evidence>
<keyword evidence="3" id="KW-0808">Transferase</keyword>
<protein>
    <submittedName>
        <fullName evidence="3">Gylcosyl transferase-like protein</fullName>
    </submittedName>
</protein>
<feature type="domain" description="Glycosyltransferase 2-like" evidence="2">
    <location>
        <begin position="7"/>
        <end position="187"/>
    </location>
</feature>
<dbReference type="EMBL" id="LCAW01000019">
    <property type="protein sequence ID" value="KKR98312.1"/>
    <property type="molecule type" value="Genomic_DNA"/>
</dbReference>
<feature type="transmembrane region" description="Helical" evidence="1">
    <location>
        <begin position="260"/>
        <end position="282"/>
    </location>
</feature>
<dbReference type="Gene3D" id="3.90.550.10">
    <property type="entry name" value="Spore Coat Polysaccharide Biosynthesis Protein SpsA, Chain A"/>
    <property type="match status" value="1"/>
</dbReference>
<dbReference type="Proteomes" id="UP000033930">
    <property type="component" value="Unassembled WGS sequence"/>
</dbReference>
<dbReference type="InterPro" id="IPR001173">
    <property type="entry name" value="Glyco_trans_2-like"/>
</dbReference>
<dbReference type="PANTHER" id="PTHR43179:SF7">
    <property type="entry name" value="RHAMNOSYLTRANSFERASE WBBL"/>
    <property type="match status" value="1"/>
</dbReference>
<evidence type="ECO:0000313" key="3">
    <source>
        <dbReference type="EMBL" id="KKR98312.1"/>
    </source>
</evidence>
<dbReference type="CDD" id="cd04186">
    <property type="entry name" value="GT_2_like_c"/>
    <property type="match status" value="1"/>
</dbReference>
<proteinExistence type="predicted"/>
<reference evidence="3 4" key="1">
    <citation type="journal article" date="2015" name="Nature">
        <title>rRNA introns, odd ribosomes, and small enigmatic genomes across a large radiation of phyla.</title>
        <authorList>
            <person name="Brown C.T."/>
            <person name="Hug L.A."/>
            <person name="Thomas B.C."/>
            <person name="Sharon I."/>
            <person name="Castelle C.J."/>
            <person name="Singh A."/>
            <person name="Wilkins M.J."/>
            <person name="Williams K.H."/>
            <person name="Banfield J.F."/>
        </authorList>
    </citation>
    <scope>NUCLEOTIDE SEQUENCE [LARGE SCALE GENOMIC DNA]</scope>
</reference>
<keyword evidence="1" id="KW-1133">Transmembrane helix</keyword>
<keyword evidence="1" id="KW-0812">Transmembrane</keyword>
<dbReference type="Pfam" id="PF00535">
    <property type="entry name" value="Glycos_transf_2"/>
    <property type="match status" value="1"/>
</dbReference>
<dbReference type="PANTHER" id="PTHR43179">
    <property type="entry name" value="RHAMNOSYLTRANSFERASE WBBL"/>
    <property type="match status" value="1"/>
</dbReference>
<dbReference type="InterPro" id="IPR029044">
    <property type="entry name" value="Nucleotide-diphossugar_trans"/>
</dbReference>